<proteinExistence type="predicted"/>
<dbReference type="Proteomes" id="UP000005953">
    <property type="component" value="Unassembled WGS sequence"/>
</dbReference>
<evidence type="ECO:0000313" key="2">
    <source>
        <dbReference type="EMBL" id="EAR10845.1"/>
    </source>
</evidence>
<dbReference type="EMBL" id="AAOE01000002">
    <property type="protein sequence ID" value="EAR10845.1"/>
    <property type="molecule type" value="Genomic_DNA"/>
</dbReference>
<protein>
    <submittedName>
        <fullName evidence="2">Uncharacterized protein</fullName>
    </submittedName>
</protein>
<feature type="signal peptide" evidence="1">
    <location>
        <begin position="1"/>
        <end position="21"/>
    </location>
</feature>
<organism evidence="2 3">
    <name type="scientific">Reinekea blandensis MED297</name>
    <dbReference type="NCBI Taxonomy" id="314283"/>
    <lineage>
        <taxon>Bacteria</taxon>
        <taxon>Pseudomonadati</taxon>
        <taxon>Pseudomonadota</taxon>
        <taxon>Gammaproteobacteria</taxon>
        <taxon>Oceanospirillales</taxon>
        <taxon>Saccharospirillaceae</taxon>
        <taxon>Reinekea</taxon>
    </lineage>
</organism>
<accession>A4BA89</accession>
<dbReference type="SUPFAM" id="SSF82171">
    <property type="entry name" value="DPP6 N-terminal domain-like"/>
    <property type="match status" value="1"/>
</dbReference>
<reference evidence="2 3" key="1">
    <citation type="submission" date="2006-02" db="EMBL/GenBank/DDBJ databases">
        <authorList>
            <person name="Pinhassi J."/>
            <person name="Pedros-Alio C."/>
            <person name="Ferriera S."/>
            <person name="Johnson J."/>
            <person name="Kravitz S."/>
            <person name="Halpern A."/>
            <person name="Remington K."/>
            <person name="Beeson K."/>
            <person name="Tran B."/>
            <person name="Rogers Y.-H."/>
            <person name="Friedman R."/>
            <person name="Venter J.C."/>
        </authorList>
    </citation>
    <scope>NUCLEOTIDE SEQUENCE [LARGE SCALE GENOMIC DNA]</scope>
    <source>
        <strain evidence="2 3">MED297</strain>
    </source>
</reference>
<dbReference type="OrthoDB" id="9799878at2"/>
<comment type="caution">
    <text evidence="2">The sequence shown here is derived from an EMBL/GenBank/DDBJ whole genome shotgun (WGS) entry which is preliminary data.</text>
</comment>
<name>A4BA89_9GAMM</name>
<dbReference type="Gene3D" id="2.120.10.30">
    <property type="entry name" value="TolB, C-terminal domain"/>
    <property type="match status" value="1"/>
</dbReference>
<evidence type="ECO:0000313" key="3">
    <source>
        <dbReference type="Proteomes" id="UP000005953"/>
    </source>
</evidence>
<dbReference type="InterPro" id="IPR011042">
    <property type="entry name" value="6-blade_b-propeller_TolB-like"/>
</dbReference>
<dbReference type="STRING" id="314283.MED297_10056"/>
<dbReference type="RefSeq" id="WP_008041382.1">
    <property type="nucleotide sequence ID" value="NZ_CH724149.1"/>
</dbReference>
<dbReference type="AlphaFoldDB" id="A4BA89"/>
<feature type="chain" id="PRO_5002666545" evidence="1">
    <location>
        <begin position="22"/>
        <end position="889"/>
    </location>
</feature>
<dbReference type="HOGENOM" id="CLU_013076_0_0_6"/>
<keyword evidence="3" id="KW-1185">Reference proteome</keyword>
<keyword evidence="1" id="KW-0732">Signal</keyword>
<sequence length="889" mass="100106">MTFRTRLLTGFLLLVSSTLSAGNWQVIQHPHFNLIFDQSIEAEARRTASRLAVYLDLHLTELPIERGLPPTDIVLMTDAHIANGFVGIFPYRSIWYNRPAPFAQLEWLDVLAVHEGRHIVQFNQSRDSAWVRMVSFLFGEAGQGAFLLLLPDWYLEGDATVSETTLTEGGRGRVASFDLWYRTDLLTQEPYDYERAMLGTGFDRIPYIGPYVLGYYFTGYLRRTYGDDLFDEALDDIGQWTGWTFNAAIRERTGKNLDALYDDMLNELTTQWRHQLTTELTTDAPMSEWNSRYPVWAEGDQSAMLTLGLTERPRLVFETAGQITRSIEVPTQVARHYRSGSKTRAISVLNERACWVLERAHLNHPFISYGDIECVEPDDRRHRLTNNDKLTSLIQTPDGFKAHRFDAQRRSSLVHFSADGTELTQWALPTHTLAYDLFAQGDKLYFVLSGSDRDGIYRLDTRSNQPPAPVVLAQQESLRAPTVTDHWLVFTSDRSGRDQLMAQHRNTQTQYQLTESPFGAYYPVWNASEQQLNFADYQSDGMQQRSQTFTGDELPASHWVSVSPMPTRKVWVDALIPATPALAEPSQSDWEVSQYSIAKNLWNPYSWAILGDTSSISGTLHSLDTLSKLALSASAGYHFEANDWFGSLAAQYRLDSGPRINAGWAKTIDETTLNTGMSLPMAVQNRLGQSQFLLQAGVEQRFQPDNDDTFLSTTLSAAYQHQRAMQAIETPLGIAETINTRFNLNDNELSALSDTRLALAGWHSRHALNARLGSQWLNDETPLLLDSPLFTTPDAQGLTLQGDVDYRINLGPVGAGLGSLLYWRNTEISLNGRAQLTDSTTETAVGLSFSPNLTFFRNPVLTTSPQLSVYYLPGEEAFQVTASVRIANF</sequence>
<gene>
    <name evidence="2" type="ORF">MED297_10056</name>
</gene>
<evidence type="ECO:0000256" key="1">
    <source>
        <dbReference type="SAM" id="SignalP"/>
    </source>
</evidence>